<keyword evidence="2" id="KW-1185">Reference proteome</keyword>
<reference evidence="1 2" key="1">
    <citation type="submission" date="2016-03" db="EMBL/GenBank/DDBJ databases">
        <authorList>
            <person name="Heylen K."/>
            <person name="De Vos P."/>
            <person name="Vekeman B."/>
        </authorList>
    </citation>
    <scope>NUCLEOTIDE SEQUENCE [LARGE SCALE GENOMIC DNA]</scope>
    <source>
        <strain evidence="1 2">R-49807</strain>
    </source>
</reference>
<dbReference type="KEGG" id="mko:MKLM6_3299"/>
<accession>A0A291IMI8</accession>
<gene>
    <name evidence="1" type="ORF">A1356_10725</name>
</gene>
<dbReference type="AlphaFoldDB" id="A0A291IMI8"/>
<proteinExistence type="predicted"/>
<comment type="caution">
    <text evidence="1">The sequence shown here is derived from an EMBL/GenBank/DDBJ whole genome shotgun (WGS) entry which is preliminary data.</text>
</comment>
<name>A0A291IMI8_9GAMM</name>
<dbReference type="Proteomes" id="UP000077734">
    <property type="component" value="Unassembled WGS sequence"/>
</dbReference>
<dbReference type="RefSeq" id="WP_157204374.1">
    <property type="nucleotide sequence ID" value="NZ_CP023669.1"/>
</dbReference>
<dbReference type="EMBL" id="LUUL01000068">
    <property type="protein sequence ID" value="OAI26877.1"/>
    <property type="molecule type" value="Genomic_DNA"/>
</dbReference>
<protein>
    <submittedName>
        <fullName evidence="1">Uncharacterized protein</fullName>
    </submittedName>
</protein>
<evidence type="ECO:0000313" key="1">
    <source>
        <dbReference type="EMBL" id="OAI26877.1"/>
    </source>
</evidence>
<organism evidence="1 2">
    <name type="scientific">Methylomonas koyamae</name>
    <dbReference type="NCBI Taxonomy" id="702114"/>
    <lineage>
        <taxon>Bacteria</taxon>
        <taxon>Pseudomonadati</taxon>
        <taxon>Pseudomonadota</taxon>
        <taxon>Gammaproteobacteria</taxon>
        <taxon>Methylococcales</taxon>
        <taxon>Methylococcaceae</taxon>
        <taxon>Methylomonas</taxon>
    </lineage>
</organism>
<evidence type="ECO:0000313" key="2">
    <source>
        <dbReference type="Proteomes" id="UP000077734"/>
    </source>
</evidence>
<sequence length="255" mass="26485">MNFYKLTSGKLAAVAIGLCCAGPAAADANYYAGAELAYAIAILDSDNPSPDSRTGLSIVASYRQPTDAASFYAALSGDGQYQTSGPNPAQTPIADAYLASFATAGASAVSGSIDSFQIGWFELAFANAGPYSYKLNVTLDYTLHALAHGAYAEAMLYFDYWDDAGIGSSQDLALASAFPGQADDGQNVPGSAYWQLLLAPGATVNLYAQAGILSHLDTAAFAPVPLPSAGWLFAAHVAGWLRRRAKSSRGKLMPA</sequence>